<dbReference type="AlphaFoldDB" id="A0ABD3AWU3"/>
<feature type="transmembrane region" description="Helical" evidence="1">
    <location>
        <begin position="21"/>
        <end position="49"/>
    </location>
</feature>
<keyword evidence="1" id="KW-1133">Transmembrane helix</keyword>
<accession>A0ABD3AWU3</accession>
<name>A0ABD3AWU3_9GENT</name>
<keyword evidence="1" id="KW-0472">Membrane</keyword>
<comment type="caution">
    <text evidence="2">The sequence shown here is derived from an EMBL/GenBank/DDBJ whole genome shotgun (WGS) entry which is preliminary data.</text>
</comment>
<gene>
    <name evidence="2" type="ORF">ACH5RR_003898</name>
</gene>
<dbReference type="Proteomes" id="UP001630127">
    <property type="component" value="Unassembled WGS sequence"/>
</dbReference>
<proteinExistence type="predicted"/>
<sequence>MGINIYYLAEKLVTTLHHSQLTVVGIVFCGILGVLGMLVYLAGVLYSMVRKTKNADHLLPETVQMAVELGNASAILILPPVLLLHFTTKVDGRRRDGPVMLDWEKVIFEEEPPQLWVMVGKPPQFPGKQIDRGKLFEEEEKEQPQLWGKTVLPSDKELEFVETGTPSK</sequence>
<keyword evidence="1" id="KW-0812">Transmembrane</keyword>
<protein>
    <submittedName>
        <fullName evidence="2">Uncharacterized protein</fullName>
    </submittedName>
</protein>
<organism evidence="2 3">
    <name type="scientific">Cinchona calisaya</name>
    <dbReference type="NCBI Taxonomy" id="153742"/>
    <lineage>
        <taxon>Eukaryota</taxon>
        <taxon>Viridiplantae</taxon>
        <taxon>Streptophyta</taxon>
        <taxon>Embryophyta</taxon>
        <taxon>Tracheophyta</taxon>
        <taxon>Spermatophyta</taxon>
        <taxon>Magnoliopsida</taxon>
        <taxon>eudicotyledons</taxon>
        <taxon>Gunneridae</taxon>
        <taxon>Pentapetalae</taxon>
        <taxon>asterids</taxon>
        <taxon>lamiids</taxon>
        <taxon>Gentianales</taxon>
        <taxon>Rubiaceae</taxon>
        <taxon>Cinchonoideae</taxon>
        <taxon>Cinchoneae</taxon>
        <taxon>Cinchona</taxon>
    </lineage>
</organism>
<keyword evidence="3" id="KW-1185">Reference proteome</keyword>
<dbReference type="EMBL" id="JBJUIK010000002">
    <property type="protein sequence ID" value="KAL3535437.1"/>
    <property type="molecule type" value="Genomic_DNA"/>
</dbReference>
<evidence type="ECO:0000256" key="1">
    <source>
        <dbReference type="SAM" id="Phobius"/>
    </source>
</evidence>
<reference evidence="2 3" key="1">
    <citation type="submission" date="2024-11" db="EMBL/GenBank/DDBJ databases">
        <title>A near-complete genome assembly of Cinchona calisaya.</title>
        <authorList>
            <person name="Lian D.C."/>
            <person name="Zhao X.W."/>
            <person name="Wei L."/>
        </authorList>
    </citation>
    <scope>NUCLEOTIDE SEQUENCE [LARGE SCALE GENOMIC DNA]</scope>
    <source>
        <tissue evidence="2">Nenye</tissue>
    </source>
</reference>
<feature type="transmembrane region" description="Helical" evidence="1">
    <location>
        <begin position="69"/>
        <end position="86"/>
    </location>
</feature>
<evidence type="ECO:0000313" key="3">
    <source>
        <dbReference type="Proteomes" id="UP001630127"/>
    </source>
</evidence>
<evidence type="ECO:0000313" key="2">
    <source>
        <dbReference type="EMBL" id="KAL3535437.1"/>
    </source>
</evidence>